<name>A0AAV2QZG1_MEGNR</name>
<proteinExistence type="predicted"/>
<evidence type="ECO:0000256" key="4">
    <source>
        <dbReference type="ARBA" id="ARBA00022833"/>
    </source>
</evidence>
<evidence type="ECO:0000256" key="3">
    <source>
        <dbReference type="ARBA" id="ARBA00022771"/>
    </source>
</evidence>
<dbReference type="Proteomes" id="UP001497623">
    <property type="component" value="Unassembled WGS sequence"/>
</dbReference>
<dbReference type="PANTHER" id="PTHR23234:SF10">
    <property type="entry name" value="RIKEN CDNA 6720489N17 GENE-RELATED"/>
    <property type="match status" value="1"/>
</dbReference>
<dbReference type="SUPFAM" id="SSF57667">
    <property type="entry name" value="beta-beta-alpha zinc fingers"/>
    <property type="match status" value="1"/>
</dbReference>
<organism evidence="7 8">
    <name type="scientific">Meganyctiphanes norvegica</name>
    <name type="common">Northern krill</name>
    <name type="synonym">Thysanopoda norvegica</name>
    <dbReference type="NCBI Taxonomy" id="48144"/>
    <lineage>
        <taxon>Eukaryota</taxon>
        <taxon>Metazoa</taxon>
        <taxon>Ecdysozoa</taxon>
        <taxon>Arthropoda</taxon>
        <taxon>Crustacea</taxon>
        <taxon>Multicrustacea</taxon>
        <taxon>Malacostraca</taxon>
        <taxon>Eumalacostraca</taxon>
        <taxon>Eucarida</taxon>
        <taxon>Euphausiacea</taxon>
        <taxon>Euphausiidae</taxon>
        <taxon>Meganyctiphanes</taxon>
    </lineage>
</organism>
<accession>A0AAV2QZG1</accession>
<dbReference type="AlphaFoldDB" id="A0AAV2QZG1"/>
<evidence type="ECO:0000256" key="5">
    <source>
        <dbReference type="PROSITE-ProRule" id="PRU00042"/>
    </source>
</evidence>
<evidence type="ECO:0000256" key="2">
    <source>
        <dbReference type="ARBA" id="ARBA00022737"/>
    </source>
</evidence>
<dbReference type="Gene3D" id="3.30.160.60">
    <property type="entry name" value="Classic Zinc Finger"/>
    <property type="match status" value="1"/>
</dbReference>
<keyword evidence="4" id="KW-0862">Zinc</keyword>
<dbReference type="EMBL" id="CAXKWB010013842">
    <property type="protein sequence ID" value="CAL4108733.1"/>
    <property type="molecule type" value="Genomic_DNA"/>
</dbReference>
<dbReference type="Pfam" id="PF00096">
    <property type="entry name" value="zf-C2H2"/>
    <property type="match status" value="1"/>
</dbReference>
<evidence type="ECO:0000313" key="7">
    <source>
        <dbReference type="EMBL" id="CAL4108733.1"/>
    </source>
</evidence>
<keyword evidence="1" id="KW-0479">Metal-binding</keyword>
<comment type="caution">
    <text evidence="7">The sequence shown here is derived from an EMBL/GenBank/DDBJ whole genome shotgun (WGS) entry which is preliminary data.</text>
</comment>
<evidence type="ECO:0000313" key="8">
    <source>
        <dbReference type="Proteomes" id="UP001497623"/>
    </source>
</evidence>
<dbReference type="SMART" id="SM00355">
    <property type="entry name" value="ZnF_C2H2"/>
    <property type="match status" value="1"/>
</dbReference>
<dbReference type="InterPro" id="IPR050758">
    <property type="entry name" value="Znf_C2H2-type"/>
</dbReference>
<dbReference type="GO" id="GO:0008270">
    <property type="term" value="F:zinc ion binding"/>
    <property type="evidence" value="ECO:0007669"/>
    <property type="project" value="UniProtKB-KW"/>
</dbReference>
<evidence type="ECO:0000256" key="1">
    <source>
        <dbReference type="ARBA" id="ARBA00022723"/>
    </source>
</evidence>
<feature type="domain" description="C2H2-type" evidence="6">
    <location>
        <begin position="59"/>
        <end position="86"/>
    </location>
</feature>
<keyword evidence="2" id="KW-0677">Repeat</keyword>
<keyword evidence="8" id="KW-1185">Reference proteome</keyword>
<dbReference type="InterPro" id="IPR036236">
    <property type="entry name" value="Znf_C2H2_sf"/>
</dbReference>
<feature type="domain" description="C2H2-type" evidence="6">
    <location>
        <begin position="31"/>
        <end position="58"/>
    </location>
</feature>
<feature type="non-terminal residue" evidence="7">
    <location>
        <position position="103"/>
    </location>
</feature>
<keyword evidence="3 5" id="KW-0863">Zinc-finger</keyword>
<protein>
    <recommendedName>
        <fullName evidence="6">C2H2-type domain-containing protein</fullName>
    </recommendedName>
</protein>
<evidence type="ECO:0000259" key="6">
    <source>
        <dbReference type="PROSITE" id="PS50157"/>
    </source>
</evidence>
<sequence length="103" mass="12344">MMSYESKCYRRSFPAHDAVSHRPKRINKVSYQVSDENEAFTPNYYFEMHTRTHTGENPYKCHMCDKAFKNMSDLTKHIKIHTGEKPYKYSPQWVSQEQPHLEI</sequence>
<reference evidence="7 8" key="1">
    <citation type="submission" date="2024-05" db="EMBL/GenBank/DDBJ databases">
        <authorList>
            <person name="Wallberg A."/>
        </authorList>
    </citation>
    <scope>NUCLEOTIDE SEQUENCE [LARGE SCALE GENOMIC DNA]</scope>
</reference>
<dbReference type="FunFam" id="3.30.160.60:FF:002343">
    <property type="entry name" value="Zinc finger protein 33A"/>
    <property type="match status" value="1"/>
</dbReference>
<dbReference type="PROSITE" id="PS00028">
    <property type="entry name" value="ZINC_FINGER_C2H2_1"/>
    <property type="match status" value="1"/>
</dbReference>
<dbReference type="PROSITE" id="PS50157">
    <property type="entry name" value="ZINC_FINGER_C2H2_2"/>
    <property type="match status" value="2"/>
</dbReference>
<gene>
    <name evidence="7" type="ORF">MNOR_LOCUS18966</name>
</gene>
<dbReference type="PANTHER" id="PTHR23234">
    <property type="entry name" value="ZNF44 PROTEIN"/>
    <property type="match status" value="1"/>
</dbReference>
<dbReference type="InterPro" id="IPR013087">
    <property type="entry name" value="Znf_C2H2_type"/>
</dbReference>
<dbReference type="GO" id="GO:0006355">
    <property type="term" value="P:regulation of DNA-templated transcription"/>
    <property type="evidence" value="ECO:0007669"/>
    <property type="project" value="UniProtKB-ARBA"/>
</dbReference>